<reference evidence="1" key="1">
    <citation type="journal article" date="2023" name="G3 (Bethesda)">
        <title>Whole genome assemblies of Zophobas morio and Tenebrio molitor.</title>
        <authorList>
            <person name="Kaur S."/>
            <person name="Stinson S.A."/>
            <person name="diCenzo G.C."/>
        </authorList>
    </citation>
    <scope>NUCLEOTIDE SEQUENCE</scope>
    <source>
        <strain evidence="1">QUZm001</strain>
    </source>
</reference>
<protein>
    <submittedName>
        <fullName evidence="1">Uncharacterized protein</fullName>
    </submittedName>
</protein>
<organism evidence="1 2">
    <name type="scientific">Zophobas morio</name>
    <dbReference type="NCBI Taxonomy" id="2755281"/>
    <lineage>
        <taxon>Eukaryota</taxon>
        <taxon>Metazoa</taxon>
        <taxon>Ecdysozoa</taxon>
        <taxon>Arthropoda</taxon>
        <taxon>Hexapoda</taxon>
        <taxon>Insecta</taxon>
        <taxon>Pterygota</taxon>
        <taxon>Neoptera</taxon>
        <taxon>Endopterygota</taxon>
        <taxon>Coleoptera</taxon>
        <taxon>Polyphaga</taxon>
        <taxon>Cucujiformia</taxon>
        <taxon>Tenebrionidae</taxon>
        <taxon>Zophobas</taxon>
    </lineage>
</organism>
<evidence type="ECO:0000313" key="1">
    <source>
        <dbReference type="EMBL" id="KAJ3647234.1"/>
    </source>
</evidence>
<dbReference type="AlphaFoldDB" id="A0AA38I5E8"/>
<evidence type="ECO:0000313" key="2">
    <source>
        <dbReference type="Proteomes" id="UP001168821"/>
    </source>
</evidence>
<keyword evidence="2" id="KW-1185">Reference proteome</keyword>
<sequence length="124" mass="13484">MIRSGVQTVITALHNGHLAPSACRYTANPNTMPLVHKSQNNDSKCQNSSCVTLHPLSISDVPWKAGPASDHKIKLFAGSGDPLHKTYASTFTIRLFITEIVARVHKKGLIIFNSPYVTRSASSL</sequence>
<comment type="caution">
    <text evidence="1">The sequence shown here is derived from an EMBL/GenBank/DDBJ whole genome shotgun (WGS) entry which is preliminary data.</text>
</comment>
<dbReference type="EMBL" id="JALNTZ010000007">
    <property type="protein sequence ID" value="KAJ3647234.1"/>
    <property type="molecule type" value="Genomic_DNA"/>
</dbReference>
<name>A0AA38I5E8_9CUCU</name>
<dbReference type="Proteomes" id="UP001168821">
    <property type="component" value="Unassembled WGS sequence"/>
</dbReference>
<proteinExistence type="predicted"/>
<gene>
    <name evidence="1" type="ORF">Zmor_024763</name>
</gene>
<accession>A0AA38I5E8</accession>